<keyword evidence="9" id="KW-1185">Reference proteome</keyword>
<keyword evidence="3" id="KW-0813">Transport</keyword>
<dbReference type="SUPFAM" id="SSF53807">
    <property type="entry name" value="Helical backbone' metal receptor"/>
    <property type="match status" value="1"/>
</dbReference>
<gene>
    <name evidence="8" type="ORF">MUN87_11445</name>
</gene>
<evidence type="ECO:0000256" key="6">
    <source>
        <dbReference type="SAM" id="SignalP"/>
    </source>
</evidence>
<evidence type="ECO:0000256" key="1">
    <source>
        <dbReference type="ARBA" id="ARBA00004193"/>
    </source>
</evidence>
<dbReference type="RefSeq" id="WP_244740224.1">
    <property type="nucleotide sequence ID" value="NZ_CP095071.1"/>
</dbReference>
<reference evidence="8 9" key="1">
    <citation type="submission" date="2022-04" db="EMBL/GenBank/DDBJ databases">
        <title>Gracilibacillus sp. isolated from saltern.</title>
        <authorList>
            <person name="Won M."/>
            <person name="Lee C.-M."/>
            <person name="Woen H.-Y."/>
            <person name="Kwon S.-W."/>
        </authorList>
    </citation>
    <scope>NUCLEOTIDE SEQUENCE [LARGE SCALE GENOMIC DNA]</scope>
    <source>
        <strain evidence="8 9">SSPM10-3</strain>
    </source>
</reference>
<protein>
    <submittedName>
        <fullName evidence="8">Iron-hydroxamate ABC transporter substrate-binding protein</fullName>
    </submittedName>
</protein>
<dbReference type="PROSITE" id="PS50983">
    <property type="entry name" value="FE_B12_PBP"/>
    <property type="match status" value="1"/>
</dbReference>
<dbReference type="PANTHER" id="PTHR30532">
    <property type="entry name" value="IRON III DICITRATE-BINDING PERIPLASMIC PROTEIN"/>
    <property type="match status" value="1"/>
</dbReference>
<evidence type="ECO:0000256" key="2">
    <source>
        <dbReference type="ARBA" id="ARBA00008814"/>
    </source>
</evidence>
<evidence type="ECO:0000313" key="9">
    <source>
        <dbReference type="Proteomes" id="UP000831537"/>
    </source>
</evidence>
<evidence type="ECO:0000313" key="8">
    <source>
        <dbReference type="EMBL" id="UOQ83380.1"/>
    </source>
</evidence>
<evidence type="ECO:0000259" key="7">
    <source>
        <dbReference type="PROSITE" id="PS50983"/>
    </source>
</evidence>
<dbReference type="Pfam" id="PF01497">
    <property type="entry name" value="Peripla_BP_2"/>
    <property type="match status" value="1"/>
</dbReference>
<dbReference type="PANTHER" id="PTHR30532:SF10">
    <property type="entry name" value="IRON-UPTAKE SYSTEM-BINDING PROTEIN"/>
    <property type="match status" value="1"/>
</dbReference>
<evidence type="ECO:0000256" key="5">
    <source>
        <dbReference type="SAM" id="MobiDB-lite"/>
    </source>
</evidence>
<dbReference type="PROSITE" id="PS51257">
    <property type="entry name" value="PROKAR_LIPOPROTEIN"/>
    <property type="match status" value="1"/>
</dbReference>
<feature type="chain" id="PRO_5045228303" evidence="6">
    <location>
        <begin position="24"/>
        <end position="336"/>
    </location>
</feature>
<evidence type="ECO:0000256" key="4">
    <source>
        <dbReference type="ARBA" id="ARBA00022729"/>
    </source>
</evidence>
<dbReference type="InterPro" id="IPR051313">
    <property type="entry name" value="Bact_iron-sidero_bind"/>
</dbReference>
<feature type="compositionally biased region" description="Acidic residues" evidence="5">
    <location>
        <begin position="27"/>
        <end position="56"/>
    </location>
</feature>
<keyword evidence="4 6" id="KW-0732">Signal</keyword>
<dbReference type="EMBL" id="CP095071">
    <property type="protein sequence ID" value="UOQ83380.1"/>
    <property type="molecule type" value="Genomic_DNA"/>
</dbReference>
<dbReference type="Gene3D" id="3.40.50.1980">
    <property type="entry name" value="Nitrogenase molybdenum iron protein domain"/>
    <property type="match status" value="2"/>
</dbReference>
<feature type="signal peptide" evidence="6">
    <location>
        <begin position="1"/>
        <end position="23"/>
    </location>
</feature>
<proteinExistence type="inferred from homology"/>
<organism evidence="8 9">
    <name type="scientific">Gracilibacillus salinarum</name>
    <dbReference type="NCBI Taxonomy" id="2932255"/>
    <lineage>
        <taxon>Bacteria</taxon>
        <taxon>Bacillati</taxon>
        <taxon>Bacillota</taxon>
        <taxon>Bacilli</taxon>
        <taxon>Bacillales</taxon>
        <taxon>Bacillaceae</taxon>
        <taxon>Gracilibacillus</taxon>
    </lineage>
</organism>
<comment type="subcellular location">
    <subcellularLocation>
        <location evidence="1">Cell membrane</location>
        <topology evidence="1">Lipid-anchor</topology>
    </subcellularLocation>
</comment>
<evidence type="ECO:0000256" key="3">
    <source>
        <dbReference type="ARBA" id="ARBA00022448"/>
    </source>
</evidence>
<dbReference type="CDD" id="cd01138">
    <property type="entry name" value="FeuA"/>
    <property type="match status" value="1"/>
</dbReference>
<feature type="region of interest" description="Disordered" evidence="5">
    <location>
        <begin position="27"/>
        <end position="57"/>
    </location>
</feature>
<dbReference type="Proteomes" id="UP000831537">
    <property type="component" value="Chromosome"/>
</dbReference>
<sequence length="336" mass="36990">MLKQKWIYIILLVSLVTMLAACQQSETEDASAEGQDQAETEQGQEEGTDAEADSESENQTISYLGEEYEVPQDPSIVITGAIEAMEDALLLDVEPIGAITVGGEFPEMFSDIVGNAESIGEKRQPNVEKILELNPDVILSTTKFPEDVSAKLEEITTVIPVSHISTNWKENLLLMGELTGKTDQAEQILSDYEAQLTEVKDQMSEDVANQSVVAVRIRAGNVMIYSQDTSFNSVLYEDLGLKLPTVIEQAEAQEAISLEKLSELNPDHIFVQYAESENADNPTALSDLEENPIWQSLQAVQNDQVYVNAVDPLAQGGTAWSKQQFLQAFQENVLAE</sequence>
<accession>A0ABY4GGD2</accession>
<feature type="domain" description="Fe/B12 periplasmic-binding" evidence="7">
    <location>
        <begin position="76"/>
        <end position="336"/>
    </location>
</feature>
<dbReference type="InterPro" id="IPR002491">
    <property type="entry name" value="ABC_transptr_periplasmic_BD"/>
</dbReference>
<comment type="similarity">
    <text evidence="2">Belongs to the bacterial solute-binding protein 8 family.</text>
</comment>
<name>A0ABY4GGD2_9BACI</name>